<dbReference type="Proteomes" id="UP001148313">
    <property type="component" value="Unassembled WGS sequence"/>
</dbReference>
<dbReference type="InterPro" id="IPR054156">
    <property type="entry name" value="YxaF_TetR_C"/>
</dbReference>
<dbReference type="Pfam" id="PF00440">
    <property type="entry name" value="TetR_N"/>
    <property type="match status" value="1"/>
</dbReference>
<evidence type="ECO:0000256" key="4">
    <source>
        <dbReference type="PROSITE-ProRule" id="PRU00335"/>
    </source>
</evidence>
<keyword evidence="3" id="KW-0804">Transcription</keyword>
<dbReference type="PRINTS" id="PR00455">
    <property type="entry name" value="HTHTETR"/>
</dbReference>
<dbReference type="PANTHER" id="PTHR47506:SF1">
    <property type="entry name" value="HTH-TYPE TRANSCRIPTIONAL REGULATOR YJDC"/>
    <property type="match status" value="1"/>
</dbReference>
<dbReference type="SUPFAM" id="SSF48498">
    <property type="entry name" value="Tetracyclin repressor-like, C-terminal domain"/>
    <property type="match status" value="1"/>
</dbReference>
<feature type="DNA-binding region" description="H-T-H motif" evidence="4">
    <location>
        <begin position="29"/>
        <end position="48"/>
    </location>
</feature>
<evidence type="ECO:0000256" key="2">
    <source>
        <dbReference type="ARBA" id="ARBA00023125"/>
    </source>
</evidence>
<reference evidence="6" key="1">
    <citation type="submission" date="2022-11" db="EMBL/GenBank/DDBJ databases">
        <title>Hoeflea poritis sp. nov., isolated from scleractinian coral Porites lutea.</title>
        <authorList>
            <person name="Zhang G."/>
            <person name="Wei Q."/>
            <person name="Cai L."/>
        </authorList>
    </citation>
    <scope>NUCLEOTIDE SEQUENCE</scope>
    <source>
        <strain evidence="6">E7-10</strain>
    </source>
</reference>
<dbReference type="InterPro" id="IPR001647">
    <property type="entry name" value="HTH_TetR"/>
</dbReference>
<dbReference type="RefSeq" id="WP_271089090.1">
    <property type="nucleotide sequence ID" value="NZ_JAPJZH010000004.1"/>
</dbReference>
<keyword evidence="7" id="KW-1185">Reference proteome</keyword>
<proteinExistence type="predicted"/>
<evidence type="ECO:0000256" key="3">
    <source>
        <dbReference type="ARBA" id="ARBA00023163"/>
    </source>
</evidence>
<keyword evidence="2 4" id="KW-0238">DNA-binding</keyword>
<dbReference type="Gene3D" id="1.10.357.10">
    <property type="entry name" value="Tetracycline Repressor, domain 2"/>
    <property type="match status" value="1"/>
</dbReference>
<comment type="caution">
    <text evidence="6">The sequence shown here is derived from an EMBL/GenBank/DDBJ whole genome shotgun (WGS) entry which is preliminary data.</text>
</comment>
<dbReference type="InterPro" id="IPR036271">
    <property type="entry name" value="Tet_transcr_reg_TetR-rel_C_sf"/>
</dbReference>
<evidence type="ECO:0000256" key="1">
    <source>
        <dbReference type="ARBA" id="ARBA00023015"/>
    </source>
</evidence>
<keyword evidence="1" id="KW-0805">Transcription regulation</keyword>
<name>A0ABT4VL89_9HYPH</name>
<dbReference type="SUPFAM" id="SSF46689">
    <property type="entry name" value="Homeodomain-like"/>
    <property type="match status" value="1"/>
</dbReference>
<organism evidence="6 7">
    <name type="scientific">Hoeflea poritis</name>
    <dbReference type="NCBI Taxonomy" id="2993659"/>
    <lineage>
        <taxon>Bacteria</taxon>
        <taxon>Pseudomonadati</taxon>
        <taxon>Pseudomonadota</taxon>
        <taxon>Alphaproteobacteria</taxon>
        <taxon>Hyphomicrobiales</taxon>
        <taxon>Rhizobiaceae</taxon>
        <taxon>Hoeflea</taxon>
    </lineage>
</organism>
<evidence type="ECO:0000313" key="6">
    <source>
        <dbReference type="EMBL" id="MDA4845466.1"/>
    </source>
</evidence>
<dbReference type="Pfam" id="PF21993">
    <property type="entry name" value="TetR_C_13_2"/>
    <property type="match status" value="1"/>
</dbReference>
<feature type="domain" description="HTH tetR-type" evidence="5">
    <location>
        <begin position="6"/>
        <end position="66"/>
    </location>
</feature>
<sequence length="189" mass="20841">MSKRGDQKRQQLLAAAANRFWRHGYGSTSLADIAKDAGVPLGNVYYYFRTKQDIATGVADIFVAETQDMLEEVAEAEADPRRRVLGLLRRLSQSSRSRVDHGCPIALAVRDFRSEAPKASARAAESFELLTGFIGRELQRTGSRPSVALAKAREIVVEWQGGISLAHALGDATVLAESFRRAEQRLIQI</sequence>
<gene>
    <name evidence="6" type="ORF">OOZ53_08910</name>
</gene>
<dbReference type="InterPro" id="IPR009057">
    <property type="entry name" value="Homeodomain-like_sf"/>
</dbReference>
<evidence type="ECO:0000259" key="5">
    <source>
        <dbReference type="PROSITE" id="PS50977"/>
    </source>
</evidence>
<dbReference type="EMBL" id="JAPJZH010000004">
    <property type="protein sequence ID" value="MDA4845466.1"/>
    <property type="molecule type" value="Genomic_DNA"/>
</dbReference>
<accession>A0ABT4VL89</accession>
<evidence type="ECO:0000313" key="7">
    <source>
        <dbReference type="Proteomes" id="UP001148313"/>
    </source>
</evidence>
<protein>
    <submittedName>
        <fullName evidence="6">TetR/AcrR family transcriptional regulator</fullName>
    </submittedName>
</protein>
<dbReference type="PROSITE" id="PS50977">
    <property type="entry name" value="HTH_TETR_2"/>
    <property type="match status" value="1"/>
</dbReference>
<dbReference type="PANTHER" id="PTHR47506">
    <property type="entry name" value="TRANSCRIPTIONAL REGULATORY PROTEIN"/>
    <property type="match status" value="1"/>
</dbReference>